<dbReference type="PROSITE" id="PS51118">
    <property type="entry name" value="HTH_HXLR"/>
    <property type="match status" value="1"/>
</dbReference>
<reference evidence="6 7" key="1">
    <citation type="submission" date="2024-04" db="EMBL/GenBank/DDBJ databases">
        <title>Novel species of the genus Ideonella isolated from streams.</title>
        <authorList>
            <person name="Lu H."/>
        </authorList>
    </citation>
    <scope>NUCLEOTIDE SEQUENCE [LARGE SCALE GENOMIC DNA]</scope>
    <source>
        <strain evidence="6 7">BYS139W</strain>
    </source>
</reference>
<comment type="caution">
    <text evidence="6">The sequence shown here is derived from an EMBL/GenBank/DDBJ whole genome shotgun (WGS) entry which is preliminary data.</text>
</comment>
<dbReference type="SUPFAM" id="SSF46785">
    <property type="entry name" value="Winged helix' DNA-binding domain"/>
    <property type="match status" value="1"/>
</dbReference>
<dbReference type="Proteomes" id="UP001368500">
    <property type="component" value="Unassembled WGS sequence"/>
</dbReference>
<evidence type="ECO:0000313" key="7">
    <source>
        <dbReference type="Proteomes" id="UP001368500"/>
    </source>
</evidence>
<dbReference type="EMBL" id="JBBUTF010000018">
    <property type="protein sequence ID" value="MEK8027975.1"/>
    <property type="molecule type" value="Genomic_DNA"/>
</dbReference>
<proteinExistence type="predicted"/>
<keyword evidence="2" id="KW-0238">DNA-binding</keyword>
<protein>
    <submittedName>
        <fullName evidence="6">Helix-turn-helix domain-containing protein</fullName>
    </submittedName>
</protein>
<gene>
    <name evidence="6" type="ORF">AACH11_18595</name>
</gene>
<dbReference type="PANTHER" id="PTHR33204">
    <property type="entry name" value="TRANSCRIPTIONAL REGULATOR, MARR FAMILY"/>
    <property type="match status" value="1"/>
</dbReference>
<name>A0ABU9BGA4_9BURK</name>
<feature type="region of interest" description="Disordered" evidence="4">
    <location>
        <begin position="121"/>
        <end position="146"/>
    </location>
</feature>
<dbReference type="Gene3D" id="1.10.10.10">
    <property type="entry name" value="Winged helix-like DNA-binding domain superfamily/Winged helix DNA-binding domain"/>
    <property type="match status" value="1"/>
</dbReference>
<dbReference type="RefSeq" id="WP_341375758.1">
    <property type="nucleotide sequence ID" value="NZ_JBBUTF010000018.1"/>
</dbReference>
<evidence type="ECO:0000256" key="4">
    <source>
        <dbReference type="SAM" id="MobiDB-lite"/>
    </source>
</evidence>
<evidence type="ECO:0000256" key="1">
    <source>
        <dbReference type="ARBA" id="ARBA00023015"/>
    </source>
</evidence>
<feature type="compositionally biased region" description="Low complexity" evidence="4">
    <location>
        <begin position="130"/>
        <end position="139"/>
    </location>
</feature>
<evidence type="ECO:0000259" key="5">
    <source>
        <dbReference type="PROSITE" id="PS51118"/>
    </source>
</evidence>
<keyword evidence="3" id="KW-0804">Transcription</keyword>
<keyword evidence="7" id="KW-1185">Reference proteome</keyword>
<feature type="domain" description="HTH hxlR-type" evidence="5">
    <location>
        <begin position="21"/>
        <end position="119"/>
    </location>
</feature>
<sequence>MTPPRPEPRPDSDTADCGTGCPVARAARVLDGKWTTLIVRELLPGPQRFAVLLRGIGEVSPRLLTARLRLLEAEGVVRRTVLPTQPPGTEYALTAHGQQLYDVIRAMAAFGTAAQQRDAEQALEARRQAEAAARTPARPRQVHRLR</sequence>
<dbReference type="Pfam" id="PF01638">
    <property type="entry name" value="HxlR"/>
    <property type="match status" value="1"/>
</dbReference>
<dbReference type="InterPro" id="IPR002577">
    <property type="entry name" value="HTH_HxlR"/>
</dbReference>
<evidence type="ECO:0000256" key="2">
    <source>
        <dbReference type="ARBA" id="ARBA00023125"/>
    </source>
</evidence>
<organism evidence="6 7">
    <name type="scientific">Pseudaquabacterium rugosum</name>
    <dbReference type="NCBI Taxonomy" id="2984194"/>
    <lineage>
        <taxon>Bacteria</taxon>
        <taxon>Pseudomonadati</taxon>
        <taxon>Pseudomonadota</taxon>
        <taxon>Betaproteobacteria</taxon>
        <taxon>Burkholderiales</taxon>
        <taxon>Sphaerotilaceae</taxon>
        <taxon>Pseudaquabacterium</taxon>
    </lineage>
</organism>
<accession>A0ABU9BGA4</accession>
<evidence type="ECO:0000256" key="3">
    <source>
        <dbReference type="ARBA" id="ARBA00023163"/>
    </source>
</evidence>
<dbReference type="InterPro" id="IPR036390">
    <property type="entry name" value="WH_DNA-bd_sf"/>
</dbReference>
<dbReference type="InterPro" id="IPR036388">
    <property type="entry name" value="WH-like_DNA-bd_sf"/>
</dbReference>
<evidence type="ECO:0000313" key="6">
    <source>
        <dbReference type="EMBL" id="MEK8027975.1"/>
    </source>
</evidence>
<keyword evidence="1" id="KW-0805">Transcription regulation</keyword>